<proteinExistence type="inferred from homology"/>
<dbReference type="InterPro" id="IPR023213">
    <property type="entry name" value="CAT-like_dom_sf"/>
</dbReference>
<dbReference type="Gene3D" id="3.30.559.30">
    <property type="entry name" value="Nonribosomal peptide synthetase, condensation domain"/>
    <property type="match status" value="1"/>
</dbReference>
<keyword evidence="8" id="KW-0012">Acyltransferase</keyword>
<evidence type="ECO:0000256" key="3">
    <source>
        <dbReference type="ARBA" id="ARBA00001907"/>
    </source>
</evidence>
<comment type="caution">
    <text evidence="14">The sequence shown here is derived from an EMBL/GenBank/DDBJ whole genome shotgun (WGS) entry which is preliminary data.</text>
</comment>
<dbReference type="EMBL" id="LJOY01000045">
    <property type="protein sequence ID" value="OBQ24802.1"/>
    <property type="molecule type" value="Genomic_DNA"/>
</dbReference>
<dbReference type="EC" id="2.3.1.282" evidence="5"/>
<organism evidence="14 15">
    <name type="scientific">Aphanizomenon flos-aquae LD13</name>
    <dbReference type="NCBI Taxonomy" id="1710894"/>
    <lineage>
        <taxon>Bacteria</taxon>
        <taxon>Bacillati</taxon>
        <taxon>Cyanobacteriota</taxon>
        <taxon>Cyanophyceae</taxon>
        <taxon>Nostocales</taxon>
        <taxon>Aphanizomenonaceae</taxon>
        <taxon>Aphanizomenon</taxon>
    </lineage>
</organism>
<keyword evidence="7 14" id="KW-0808">Transferase</keyword>
<accession>A0A1B7VV81</accession>
<evidence type="ECO:0000256" key="9">
    <source>
        <dbReference type="ARBA" id="ARBA00030465"/>
    </source>
</evidence>
<evidence type="ECO:0000256" key="11">
    <source>
        <dbReference type="ARBA" id="ARBA00033407"/>
    </source>
</evidence>
<dbReference type="Pfam" id="PF16911">
    <property type="entry name" value="PapA_C"/>
    <property type="match status" value="1"/>
</dbReference>
<dbReference type="PANTHER" id="PTHR28037">
    <property type="entry name" value="ALCOHOL O-ACETYLTRANSFERASE 1-RELATED"/>
    <property type="match status" value="1"/>
</dbReference>
<evidence type="ECO:0000256" key="8">
    <source>
        <dbReference type="ARBA" id="ARBA00023315"/>
    </source>
</evidence>
<feature type="domain" description="Phthiocerol/phthiodiolone dimycocerosyl transferase C-terminal" evidence="13">
    <location>
        <begin position="224"/>
        <end position="397"/>
    </location>
</feature>
<dbReference type="InterPro" id="IPR052058">
    <property type="entry name" value="Alcohol_O-acetyltransferase"/>
</dbReference>
<evidence type="ECO:0000256" key="10">
    <source>
        <dbReference type="ARBA" id="ARBA00032317"/>
    </source>
</evidence>
<dbReference type="GO" id="GO:0016746">
    <property type="term" value="F:acyltransferase activity"/>
    <property type="evidence" value="ECO:0007669"/>
    <property type="project" value="UniProtKB-KW"/>
</dbReference>
<name>A0A1B7VV81_APHFL</name>
<dbReference type="Proteomes" id="UP000092382">
    <property type="component" value="Unassembled WGS sequence"/>
</dbReference>
<evidence type="ECO:0000256" key="5">
    <source>
        <dbReference type="ARBA" id="ARBA00012866"/>
    </source>
</evidence>
<dbReference type="InterPro" id="IPR031641">
    <property type="entry name" value="PapA_C"/>
</dbReference>
<gene>
    <name evidence="14" type="ORF">AN481_13470</name>
</gene>
<evidence type="ECO:0000256" key="7">
    <source>
        <dbReference type="ARBA" id="ARBA00022679"/>
    </source>
</evidence>
<comment type="catalytic activity">
    <reaction evidence="1">
        <text>2 a mycocerosyl-[mycocerosic acid synthase] + a phthiocerol = a dimycocerosyl phthiocerol + 2 holo-[mycocerosic acid synthase].</text>
        <dbReference type="EC" id="2.3.1.282"/>
    </reaction>
</comment>
<evidence type="ECO:0000256" key="1">
    <source>
        <dbReference type="ARBA" id="ARBA00000026"/>
    </source>
</evidence>
<evidence type="ECO:0000313" key="15">
    <source>
        <dbReference type="Proteomes" id="UP000092382"/>
    </source>
</evidence>
<comment type="catalytic activity">
    <reaction evidence="2">
        <text>2 a mycocerosyl-[mycocerosic acid synthase] + a phenolphthiocerol = a dimycocerosyl phenolphthiocerol + 2 holo-[mycocerosic acid synthase].</text>
        <dbReference type="EC" id="2.3.1.282"/>
    </reaction>
</comment>
<protein>
    <recommendedName>
        <fullName evidence="6">Phthiocerol/phthiodiolone dimycocerosyl transferase</fullName>
        <ecNumber evidence="5">2.3.1.282</ecNumber>
    </recommendedName>
    <alternativeName>
        <fullName evidence="11">Acyltransferase PapA5</fullName>
    </alternativeName>
    <alternativeName>
        <fullName evidence="9">Phthiocerol/phthiodiolone O-acyltransferase</fullName>
    </alternativeName>
    <alternativeName>
        <fullName evidence="10">Polyketide synthase-associated protein A5</fullName>
    </alternativeName>
</protein>
<dbReference type="InterPro" id="IPR001242">
    <property type="entry name" value="Condensation_dom"/>
</dbReference>
<dbReference type="STRING" id="1803587.GCA_001593825_01661"/>
<evidence type="ECO:0000256" key="6">
    <source>
        <dbReference type="ARBA" id="ARBA00013449"/>
    </source>
</evidence>
<comment type="catalytic activity">
    <reaction evidence="3">
        <text>2 a mycocerosyl-[mycocerosic acid synthase] + a phthiodiolone = a dimycocerosyl phthiodiolone + 2 holo-[mycocerosic acid synthase].</text>
        <dbReference type="EC" id="2.3.1.282"/>
    </reaction>
</comment>
<evidence type="ECO:0000313" key="14">
    <source>
        <dbReference type="EMBL" id="OBQ24802.1"/>
    </source>
</evidence>
<dbReference type="Pfam" id="PF00668">
    <property type="entry name" value="Condensation"/>
    <property type="match status" value="1"/>
</dbReference>
<dbReference type="SUPFAM" id="SSF52777">
    <property type="entry name" value="CoA-dependent acyltransferases"/>
    <property type="match status" value="2"/>
</dbReference>
<dbReference type="AlphaFoldDB" id="A0A1B7VV81"/>
<evidence type="ECO:0000259" key="12">
    <source>
        <dbReference type="Pfam" id="PF00668"/>
    </source>
</evidence>
<evidence type="ECO:0000259" key="13">
    <source>
        <dbReference type="Pfam" id="PF16911"/>
    </source>
</evidence>
<sequence length="442" mass="50678">MAINRKLGQLEETMEILNQRAKTWNLVTISRIQGNLQETVLRQSLDILQYRHPALNSHIINSENSYYFQSIDTGKLPLQIVNIGESQEWEAVVNAEMNQVIDSSKYLLRVVLVKILNQRNINYLITTTHHAITDGLSSIKLHSEILTYCQRITEGKSIPVATTLAALPPIEKLLPSWTNSFKGKIGRIYLLLNIAFQKYWNQLKTLRVEKYVPISQRHCEIIHRQLNQESTQQFIQQCRQENTTVQSALCAALMLTVSKQLTKSHEDNIRVSCLSYLDLRRHLQPEISQENMTVLAASLMGFYRITNNICFWELARKVKQTLNKKINQGEIFQMILIAKQLIDFSLLFPNQVSATVSISNVGKINIPHSYGQLELEEISFVGSHALYAGMFIVHAATFQEKMTLNFVFSQPSLHRETMEKIVDNCVNYIMKFSPNCLIHGVT</sequence>
<dbReference type="GO" id="GO:0008610">
    <property type="term" value="P:lipid biosynthetic process"/>
    <property type="evidence" value="ECO:0007669"/>
    <property type="project" value="UniProtKB-ARBA"/>
</dbReference>
<feature type="domain" description="Condensation" evidence="12">
    <location>
        <begin position="15"/>
        <end position="160"/>
    </location>
</feature>
<dbReference type="PANTHER" id="PTHR28037:SF1">
    <property type="entry name" value="ALCOHOL O-ACETYLTRANSFERASE 1-RELATED"/>
    <property type="match status" value="1"/>
</dbReference>
<evidence type="ECO:0000256" key="4">
    <source>
        <dbReference type="ARBA" id="ARBA00006558"/>
    </source>
</evidence>
<reference evidence="14 15" key="1">
    <citation type="submission" date="2015-09" db="EMBL/GenBank/DDBJ databases">
        <title>Whole genome shotgun sequence assembly of Aphanizomenon flos-aquae UKL13.</title>
        <authorList>
            <person name="Driscoll C."/>
        </authorList>
    </citation>
    <scope>NUCLEOTIDE SEQUENCE [LARGE SCALE GENOMIC DNA]</scope>
    <source>
        <strain evidence="14">MDT13</strain>
    </source>
</reference>
<comment type="similarity">
    <text evidence="4">Belongs to the acyltransferase PapA5 family.</text>
</comment>
<evidence type="ECO:0000256" key="2">
    <source>
        <dbReference type="ARBA" id="ARBA00000625"/>
    </source>
</evidence>
<dbReference type="Gene3D" id="3.30.559.10">
    <property type="entry name" value="Chloramphenicol acetyltransferase-like domain"/>
    <property type="match status" value="1"/>
</dbReference>
<dbReference type="PATRIC" id="fig|1710894.3.peg.607"/>